<organism evidence="1 2">
    <name type="scientific">Meloidogyne enterolobii</name>
    <name type="common">Root-knot nematode worm</name>
    <name type="synonym">Meloidogyne mayaguensis</name>
    <dbReference type="NCBI Taxonomy" id="390850"/>
    <lineage>
        <taxon>Eukaryota</taxon>
        <taxon>Metazoa</taxon>
        <taxon>Ecdysozoa</taxon>
        <taxon>Nematoda</taxon>
        <taxon>Chromadorea</taxon>
        <taxon>Rhabditida</taxon>
        <taxon>Tylenchina</taxon>
        <taxon>Tylenchomorpha</taxon>
        <taxon>Tylenchoidea</taxon>
        <taxon>Meloidogynidae</taxon>
        <taxon>Meloidogyninae</taxon>
        <taxon>Meloidogyne</taxon>
    </lineage>
</organism>
<gene>
    <name evidence="1" type="ORF">MENTE1834_LOCUS7926</name>
</gene>
<proteinExistence type="predicted"/>
<name>A0ACB0Y635_MELEN</name>
<reference evidence="1" key="1">
    <citation type="submission" date="2023-11" db="EMBL/GenBank/DDBJ databases">
        <authorList>
            <person name="Poullet M."/>
        </authorList>
    </citation>
    <scope>NUCLEOTIDE SEQUENCE</scope>
    <source>
        <strain evidence="1">E1834</strain>
    </source>
</reference>
<sequence length="76" mass="9478">MFDPTNIIYLNILFRSTLDLCLTIEHFRLRLIRQITPHFLHQCLQRADFRLRIRLYKSQTYLPYIQRLLWNASYEY</sequence>
<evidence type="ECO:0000313" key="2">
    <source>
        <dbReference type="Proteomes" id="UP001497535"/>
    </source>
</evidence>
<protein>
    <submittedName>
        <fullName evidence="1">Uncharacterized protein</fullName>
    </submittedName>
</protein>
<dbReference type="Proteomes" id="UP001497535">
    <property type="component" value="Unassembled WGS sequence"/>
</dbReference>
<evidence type="ECO:0000313" key="1">
    <source>
        <dbReference type="EMBL" id="CAK5032707.1"/>
    </source>
</evidence>
<dbReference type="EMBL" id="CAVMJV010000006">
    <property type="protein sequence ID" value="CAK5032707.1"/>
    <property type="molecule type" value="Genomic_DNA"/>
</dbReference>
<comment type="caution">
    <text evidence="1">The sequence shown here is derived from an EMBL/GenBank/DDBJ whole genome shotgun (WGS) entry which is preliminary data.</text>
</comment>
<keyword evidence="2" id="KW-1185">Reference proteome</keyword>
<accession>A0ACB0Y635</accession>